<dbReference type="PANTHER" id="PTHR31973">
    <property type="entry name" value="POLYPROTEIN, PUTATIVE-RELATED"/>
    <property type="match status" value="1"/>
</dbReference>
<dbReference type="AlphaFoldDB" id="A0A9R1V7T8"/>
<comment type="caution">
    <text evidence="2">The sequence shown here is derived from an EMBL/GenBank/DDBJ whole genome shotgun (WGS) entry which is preliminary data.</text>
</comment>
<proteinExistence type="predicted"/>
<dbReference type="EMBL" id="NBSK02000006">
    <property type="protein sequence ID" value="KAJ0199781.1"/>
    <property type="molecule type" value="Genomic_DNA"/>
</dbReference>
<sequence>MGDPFKRVKKEDQVKKKSAVEVGESSKCPWKLLISKWKKDDDWTMKMYEKENKCLQTRKIKACNYKFLSKQILEQLESNPEIPIRALKEQLERKYQIQMSDMKVFRAKAKALQTSRGDFGGQYSILRDYLLEVQSRNPNTTVKLQVDNSSNPTSDTRIFRRFTAGKRDFLGLDGAFMKGPYPGMILTLVGLDGNNCTYPVAYGLVEFENYSSRTSFLKNLGDDLDLTTNSNFTFITDRQKGVVTPGSWYVLLVINILILCIFALDSAS</sequence>
<keyword evidence="1" id="KW-0472">Membrane</keyword>
<dbReference type="PANTHER" id="PTHR31973:SF190">
    <property type="entry name" value="MULE TRANSPOSASE DOMAIN-CONTAINING PROTEIN"/>
    <property type="match status" value="1"/>
</dbReference>
<evidence type="ECO:0000313" key="2">
    <source>
        <dbReference type="EMBL" id="KAJ0199781.1"/>
    </source>
</evidence>
<evidence type="ECO:0008006" key="4">
    <source>
        <dbReference type="Google" id="ProtNLM"/>
    </source>
</evidence>
<keyword evidence="3" id="KW-1185">Reference proteome</keyword>
<feature type="transmembrane region" description="Helical" evidence="1">
    <location>
        <begin position="246"/>
        <end position="264"/>
    </location>
</feature>
<reference evidence="2 3" key="1">
    <citation type="journal article" date="2017" name="Nat. Commun.">
        <title>Genome assembly with in vitro proximity ligation data and whole-genome triplication in lettuce.</title>
        <authorList>
            <person name="Reyes-Chin-Wo S."/>
            <person name="Wang Z."/>
            <person name="Yang X."/>
            <person name="Kozik A."/>
            <person name="Arikit S."/>
            <person name="Song C."/>
            <person name="Xia L."/>
            <person name="Froenicke L."/>
            <person name="Lavelle D.O."/>
            <person name="Truco M.J."/>
            <person name="Xia R."/>
            <person name="Zhu S."/>
            <person name="Xu C."/>
            <person name="Xu H."/>
            <person name="Xu X."/>
            <person name="Cox K."/>
            <person name="Korf I."/>
            <person name="Meyers B.C."/>
            <person name="Michelmore R.W."/>
        </authorList>
    </citation>
    <scope>NUCLEOTIDE SEQUENCE [LARGE SCALE GENOMIC DNA]</scope>
    <source>
        <strain evidence="3">cv. Salinas</strain>
        <tissue evidence="2">Seedlings</tissue>
    </source>
</reference>
<evidence type="ECO:0000256" key="1">
    <source>
        <dbReference type="SAM" id="Phobius"/>
    </source>
</evidence>
<evidence type="ECO:0000313" key="3">
    <source>
        <dbReference type="Proteomes" id="UP000235145"/>
    </source>
</evidence>
<dbReference type="Proteomes" id="UP000235145">
    <property type="component" value="Unassembled WGS sequence"/>
</dbReference>
<keyword evidence="1" id="KW-1133">Transmembrane helix</keyword>
<name>A0A9R1V7T8_LACSA</name>
<protein>
    <recommendedName>
        <fullName evidence="4">MULE transposase domain-containing protein</fullName>
    </recommendedName>
</protein>
<keyword evidence="1" id="KW-0812">Transmembrane</keyword>
<organism evidence="2 3">
    <name type="scientific">Lactuca sativa</name>
    <name type="common">Garden lettuce</name>
    <dbReference type="NCBI Taxonomy" id="4236"/>
    <lineage>
        <taxon>Eukaryota</taxon>
        <taxon>Viridiplantae</taxon>
        <taxon>Streptophyta</taxon>
        <taxon>Embryophyta</taxon>
        <taxon>Tracheophyta</taxon>
        <taxon>Spermatophyta</taxon>
        <taxon>Magnoliopsida</taxon>
        <taxon>eudicotyledons</taxon>
        <taxon>Gunneridae</taxon>
        <taxon>Pentapetalae</taxon>
        <taxon>asterids</taxon>
        <taxon>campanulids</taxon>
        <taxon>Asterales</taxon>
        <taxon>Asteraceae</taxon>
        <taxon>Cichorioideae</taxon>
        <taxon>Cichorieae</taxon>
        <taxon>Lactucinae</taxon>
        <taxon>Lactuca</taxon>
    </lineage>
</organism>
<gene>
    <name evidence="2" type="ORF">LSAT_V11C600323610</name>
</gene>
<accession>A0A9R1V7T8</accession>